<protein>
    <recommendedName>
        <fullName evidence="2">BTB domain-containing protein</fullName>
    </recommendedName>
</protein>
<dbReference type="GO" id="GO:0005829">
    <property type="term" value="C:cytosol"/>
    <property type="evidence" value="ECO:0007669"/>
    <property type="project" value="TreeGrafter"/>
</dbReference>
<evidence type="ECO:0000313" key="4">
    <source>
        <dbReference type="Proteomes" id="UP001208570"/>
    </source>
</evidence>
<evidence type="ECO:0000313" key="3">
    <source>
        <dbReference type="EMBL" id="KAK2141448.1"/>
    </source>
</evidence>
<evidence type="ECO:0000259" key="2">
    <source>
        <dbReference type="PROSITE" id="PS50097"/>
    </source>
</evidence>
<feature type="domain" description="BTB" evidence="2">
    <location>
        <begin position="934"/>
        <end position="1002"/>
    </location>
</feature>
<dbReference type="CDD" id="cd18186">
    <property type="entry name" value="BTB_POZ_ZBTB_KLHL-like"/>
    <property type="match status" value="1"/>
</dbReference>
<dbReference type="SUPFAM" id="SSF48371">
    <property type="entry name" value="ARM repeat"/>
    <property type="match status" value="1"/>
</dbReference>
<dbReference type="AlphaFoldDB" id="A0AAD9IW56"/>
<dbReference type="Gene3D" id="1.25.10.10">
    <property type="entry name" value="Leucine-rich Repeat Variant"/>
    <property type="match status" value="1"/>
</dbReference>
<dbReference type="InterPro" id="IPR011989">
    <property type="entry name" value="ARM-like"/>
</dbReference>
<dbReference type="PANTHER" id="PTHR23312:SF8">
    <property type="entry name" value="ARMADILLO REPEAT-CONTAINING PROTEIN 5"/>
    <property type="match status" value="1"/>
</dbReference>
<dbReference type="GO" id="GO:0009653">
    <property type="term" value="P:anatomical structure morphogenesis"/>
    <property type="evidence" value="ECO:0007669"/>
    <property type="project" value="TreeGrafter"/>
</dbReference>
<dbReference type="SMART" id="SM00185">
    <property type="entry name" value="ARM"/>
    <property type="match status" value="3"/>
</dbReference>
<dbReference type="Pfam" id="PF00651">
    <property type="entry name" value="BTB"/>
    <property type="match status" value="1"/>
</dbReference>
<dbReference type="SUPFAM" id="SSF54695">
    <property type="entry name" value="POZ domain"/>
    <property type="match status" value="1"/>
</dbReference>
<dbReference type="InterPro" id="IPR011333">
    <property type="entry name" value="SKP1/BTB/POZ_sf"/>
</dbReference>
<dbReference type="InterPro" id="IPR055445">
    <property type="entry name" value="ARM_ARMC5"/>
</dbReference>
<dbReference type="Proteomes" id="UP001208570">
    <property type="component" value="Unassembled WGS sequence"/>
</dbReference>
<organism evidence="3 4">
    <name type="scientific">Paralvinella palmiformis</name>
    <dbReference type="NCBI Taxonomy" id="53620"/>
    <lineage>
        <taxon>Eukaryota</taxon>
        <taxon>Metazoa</taxon>
        <taxon>Spiralia</taxon>
        <taxon>Lophotrochozoa</taxon>
        <taxon>Annelida</taxon>
        <taxon>Polychaeta</taxon>
        <taxon>Sedentaria</taxon>
        <taxon>Canalipalpata</taxon>
        <taxon>Terebellida</taxon>
        <taxon>Terebelliformia</taxon>
        <taxon>Alvinellidae</taxon>
        <taxon>Paralvinella</taxon>
    </lineage>
</organism>
<dbReference type="Pfam" id="PF24768">
    <property type="entry name" value="ARM_ARMC5"/>
    <property type="match status" value="1"/>
</dbReference>
<proteinExistence type="predicted"/>
<keyword evidence="4" id="KW-1185">Reference proteome</keyword>
<dbReference type="Gene3D" id="3.30.710.10">
    <property type="entry name" value="Potassium Channel Kv1.1, Chain A"/>
    <property type="match status" value="1"/>
</dbReference>
<dbReference type="InterPro" id="IPR016024">
    <property type="entry name" value="ARM-type_fold"/>
</dbReference>
<dbReference type="EMBL" id="JAODUP010001095">
    <property type="protein sequence ID" value="KAK2141448.1"/>
    <property type="molecule type" value="Genomic_DNA"/>
</dbReference>
<dbReference type="InterPro" id="IPR000225">
    <property type="entry name" value="Armadillo"/>
</dbReference>
<feature type="region of interest" description="Disordered" evidence="1">
    <location>
        <begin position="468"/>
        <end position="488"/>
    </location>
</feature>
<dbReference type="InterPro" id="IPR000210">
    <property type="entry name" value="BTB/POZ_dom"/>
</dbReference>
<dbReference type="PANTHER" id="PTHR23312">
    <property type="entry name" value="ARMC5 ARMADILLO REPEAT-CONTAINING -RELATED"/>
    <property type="match status" value="1"/>
</dbReference>
<sequence>MDKSKSTGKTSEKVNKQKQQSLVSSLLDQISSGTKCYTYKALVEVRTKILKQNNGLSVLRQSGGARVLLDILEKPEEKWHDICLSILGNCCLDEQFRTEILQRDGVSMIRVLLQESKSPSVQNRACRSLANIAIDPHGCVEVHRTEGLLETIINILKESDDSECQQTFIRTIRLLADTESHRIAILDLRGLKTVADFLVSDTDAVSRASLKVIDHFINEQPTAQCALQLDLASVPKHIVAAVNNKSPGSIQYYNGLIHTMMKHECFRPSLGNSGAIQYFIERITDCELPIRQQYITINSLCLSCKESLNRVRIRDHAGLELLIKVLSEDSLHHIHNRVISAMLCFLYDEMSINIMLKNNVISVFMKHLALCPGWEVKESISSRFSVALERYIDEVVLVKSSLVTDDIEEVTVAENYLDSMSAGKDVTLTLEDDSCPEQAHRSAYDGFQECGNPEGSFKNSLASLNQCGSSEENNDARGDNVDVKCPRYSMDSPTYKEISQYVDDKTDNSPGPRSIYECQASSAIMDCWSSSSSSLRCSSPCSQSSYSPISNVSGYYSPDCSPKSSGSDRLPATPSFDFTDVPLDSPSHIYSPIQTAFYSSPSRNSSCSSLCGSKVGSHNSLVALQYSSSEDEADDKNDDVQRDHQSSSPHPVYSDPKKATISNILMFLSRVSFMENPSRYLLKWCILDGMIGFLMRNQHEKDEIWNRASRILIRIFQTPYLDVVVGNTVPLLIGLMSEECVSDWSKQRPLNETMPDKTSGKEASTSLSLDVGVKGCCETVGVHLLNILSMEAQNLYGRGVIIHALVTGPSIERVKTYLSLPFLYSDPEDLKTMMSYLAGGLDILAHLLGSKDDILLSGAVAFLRNIFQAFSKHSHMGHSEWHAKDLLPQKTGKKRKRYADEASIQSNQKMPKHSEVVDAVPDVQASVSSSEVLSLVKLMCSNKESIEVSRDVLSQASDVFSTMLSGSFCEAKNSSVVISDFNSATICLFVDYLRGKELSAMDTSIHDLQDLLRLADQYLIHALHIDVCKHLINWLDDCLVSPYNNTLGSESVRDIAALLRASLLHSCQWFAHMCLTKVLCSSYRTLSFGIQKELIKNIIELDNNIVTDIMLVVKRLLM</sequence>
<reference evidence="3" key="1">
    <citation type="journal article" date="2023" name="Mol. Biol. Evol.">
        <title>Third-Generation Sequencing Reveals the Adaptive Role of the Epigenome in Three Deep-Sea Polychaetes.</title>
        <authorList>
            <person name="Perez M."/>
            <person name="Aroh O."/>
            <person name="Sun Y."/>
            <person name="Lan Y."/>
            <person name="Juniper S.K."/>
            <person name="Young C.R."/>
            <person name="Angers B."/>
            <person name="Qian P.Y."/>
        </authorList>
    </citation>
    <scope>NUCLEOTIDE SEQUENCE</scope>
    <source>
        <strain evidence="3">P08H-3</strain>
    </source>
</reference>
<gene>
    <name evidence="3" type="ORF">LSH36_1095g00099</name>
</gene>
<feature type="region of interest" description="Disordered" evidence="1">
    <location>
        <begin position="628"/>
        <end position="655"/>
    </location>
</feature>
<comment type="caution">
    <text evidence="3">The sequence shown here is derived from an EMBL/GenBank/DDBJ whole genome shotgun (WGS) entry which is preliminary data.</text>
</comment>
<feature type="compositionally biased region" description="Basic and acidic residues" evidence="1">
    <location>
        <begin position="474"/>
        <end position="485"/>
    </location>
</feature>
<name>A0AAD9IW56_9ANNE</name>
<accession>A0AAD9IW56</accession>
<dbReference type="SMART" id="SM00225">
    <property type="entry name" value="BTB"/>
    <property type="match status" value="1"/>
</dbReference>
<dbReference type="PROSITE" id="PS50097">
    <property type="entry name" value="BTB"/>
    <property type="match status" value="1"/>
</dbReference>
<evidence type="ECO:0000256" key="1">
    <source>
        <dbReference type="SAM" id="MobiDB-lite"/>
    </source>
</evidence>